<dbReference type="RefSeq" id="WP_289414195.1">
    <property type="nucleotide sequence ID" value="NZ_JAQIBD010000003.1"/>
</dbReference>
<evidence type="ECO:0000259" key="5">
    <source>
        <dbReference type="Pfam" id="PF13407"/>
    </source>
</evidence>
<dbReference type="InterPro" id="IPR025997">
    <property type="entry name" value="SBP_2_dom"/>
</dbReference>
<comment type="similarity">
    <text evidence="2">Belongs to the bacterial solute-binding protein 2 family.</text>
</comment>
<dbReference type="EMBL" id="JAQIBD010000003">
    <property type="protein sequence ID" value="MDM5272394.1"/>
    <property type="molecule type" value="Genomic_DNA"/>
</dbReference>
<dbReference type="Proteomes" id="UP001169069">
    <property type="component" value="Unassembled WGS sequence"/>
</dbReference>
<dbReference type="Pfam" id="PF13407">
    <property type="entry name" value="Peripla_BP_4"/>
    <property type="match status" value="1"/>
</dbReference>
<name>A0ABT7R0U0_9BACT</name>
<dbReference type="Gene3D" id="3.40.50.2300">
    <property type="match status" value="2"/>
</dbReference>
<feature type="signal peptide" evidence="4">
    <location>
        <begin position="1"/>
        <end position="20"/>
    </location>
</feature>
<gene>
    <name evidence="6" type="ORF">PGH07_09405</name>
</gene>
<keyword evidence="7" id="KW-1185">Reference proteome</keyword>
<evidence type="ECO:0000256" key="1">
    <source>
        <dbReference type="ARBA" id="ARBA00004196"/>
    </source>
</evidence>
<dbReference type="InterPro" id="IPR028082">
    <property type="entry name" value="Peripla_BP_I"/>
</dbReference>
<protein>
    <submittedName>
        <fullName evidence="6">Substrate-binding domain-containing protein</fullName>
    </submittedName>
</protein>
<feature type="domain" description="Periplasmic binding protein" evidence="5">
    <location>
        <begin position="26"/>
        <end position="278"/>
    </location>
</feature>
<proteinExistence type="inferred from homology"/>
<reference evidence="6" key="1">
    <citation type="submission" date="2023-01" db="EMBL/GenBank/DDBJ databases">
        <title>Sulfurovum sp. zt1-1 genome assembly.</title>
        <authorList>
            <person name="Wang J."/>
        </authorList>
    </citation>
    <scope>NUCLEOTIDE SEQUENCE</scope>
    <source>
        <strain evidence="6">Zt1-1</strain>
    </source>
</reference>
<evidence type="ECO:0000256" key="2">
    <source>
        <dbReference type="ARBA" id="ARBA00007639"/>
    </source>
</evidence>
<organism evidence="6 7">
    <name type="scientific">Sulfurovum zhangzhouensis</name>
    <dbReference type="NCBI Taxonomy" id="3019067"/>
    <lineage>
        <taxon>Bacteria</taxon>
        <taxon>Pseudomonadati</taxon>
        <taxon>Campylobacterota</taxon>
        <taxon>Epsilonproteobacteria</taxon>
        <taxon>Campylobacterales</taxon>
        <taxon>Sulfurovaceae</taxon>
        <taxon>Sulfurovum</taxon>
    </lineage>
</organism>
<comment type="caution">
    <text evidence="6">The sequence shown here is derived from an EMBL/GenBank/DDBJ whole genome shotgun (WGS) entry which is preliminary data.</text>
</comment>
<dbReference type="PANTHER" id="PTHR46847:SF1">
    <property type="entry name" value="D-ALLOSE-BINDING PERIPLASMIC PROTEIN-RELATED"/>
    <property type="match status" value="1"/>
</dbReference>
<dbReference type="CDD" id="cd06308">
    <property type="entry name" value="PBP1_sensor_kinase-like"/>
    <property type="match status" value="1"/>
</dbReference>
<feature type="chain" id="PRO_5046744290" evidence="4">
    <location>
        <begin position="21"/>
        <end position="303"/>
    </location>
</feature>
<evidence type="ECO:0000313" key="6">
    <source>
        <dbReference type="EMBL" id="MDM5272394.1"/>
    </source>
</evidence>
<comment type="subcellular location">
    <subcellularLocation>
        <location evidence="1">Cell envelope</location>
    </subcellularLocation>
</comment>
<dbReference type="PANTHER" id="PTHR46847">
    <property type="entry name" value="D-ALLOSE-BINDING PERIPLASMIC PROTEIN-RELATED"/>
    <property type="match status" value="1"/>
</dbReference>
<dbReference type="SUPFAM" id="SSF53822">
    <property type="entry name" value="Periplasmic binding protein-like I"/>
    <property type="match status" value="1"/>
</dbReference>
<keyword evidence="3 4" id="KW-0732">Signal</keyword>
<evidence type="ECO:0000313" key="7">
    <source>
        <dbReference type="Proteomes" id="UP001169069"/>
    </source>
</evidence>
<accession>A0ABT7R0U0</accession>
<evidence type="ECO:0000256" key="4">
    <source>
        <dbReference type="SAM" id="SignalP"/>
    </source>
</evidence>
<evidence type="ECO:0000256" key="3">
    <source>
        <dbReference type="ARBA" id="ARBA00022729"/>
    </source>
</evidence>
<sequence>MKLLRYAVSLLFMVTGLVHGSDKYVVAFAQDTMANDFRKAQVHEVMDTLANQPDIKFIYSDGEGRISLMINQVEHFIEQKVDVLIIGTSDASAIVPIVEKAHASGIKVVILDRGVDTNAYTTFINSDNRKIGILAAEFIAKQLNNEGKVLLFEGLQNADVTQDRSQGFLGEIGKHKKIKVIKRTGNYLRRDAIIEMEKLIEEGVQLDAVFAESDSMLSGVRTVLKRHGIDPSSMIMVGCDYTTEAKESIMKGTQSASILFPLGGKVAAEVAISLLNGESVPKHIQIPVKLVTQENVKEVSPIF</sequence>